<keyword evidence="3" id="KW-1185">Reference proteome</keyword>
<dbReference type="AlphaFoldDB" id="A0A2P4PY37"/>
<keyword evidence="1" id="KW-0812">Transmembrane</keyword>
<keyword evidence="1" id="KW-1133">Transmembrane helix</keyword>
<feature type="transmembrane region" description="Helical" evidence="1">
    <location>
        <begin position="24"/>
        <end position="43"/>
    </location>
</feature>
<dbReference type="Proteomes" id="UP000018888">
    <property type="component" value="Unassembled WGS sequence"/>
</dbReference>
<evidence type="ECO:0000313" key="2">
    <source>
        <dbReference type="EMBL" id="POG70280.1"/>
    </source>
</evidence>
<gene>
    <name evidence="2" type="ORF">GLOIN_2v130609</name>
</gene>
<evidence type="ECO:0000313" key="3">
    <source>
        <dbReference type="Proteomes" id="UP000018888"/>
    </source>
</evidence>
<name>A0A2P4PY37_RHIID</name>
<reference evidence="2 3" key="1">
    <citation type="journal article" date="2013" name="Proc. Natl. Acad. Sci. U.S.A.">
        <title>Genome of an arbuscular mycorrhizal fungus provides insight into the oldest plant symbiosis.</title>
        <authorList>
            <person name="Tisserant E."/>
            <person name="Malbreil M."/>
            <person name="Kuo A."/>
            <person name="Kohler A."/>
            <person name="Symeonidi A."/>
            <person name="Balestrini R."/>
            <person name="Charron P."/>
            <person name="Duensing N."/>
            <person name="Frei Dit Frey N."/>
            <person name="Gianinazzi-Pearson V."/>
            <person name="Gilbert L.B."/>
            <person name="Handa Y."/>
            <person name="Herr J.R."/>
            <person name="Hijri M."/>
            <person name="Koul R."/>
            <person name="Kawaguchi M."/>
            <person name="Krajinski F."/>
            <person name="Lammers P.J."/>
            <person name="Masclaux F.G."/>
            <person name="Murat C."/>
            <person name="Morin E."/>
            <person name="Ndikumana S."/>
            <person name="Pagni M."/>
            <person name="Petitpierre D."/>
            <person name="Requena N."/>
            <person name="Rosikiewicz P."/>
            <person name="Riley R."/>
            <person name="Saito K."/>
            <person name="San Clemente H."/>
            <person name="Shapiro H."/>
            <person name="van Tuinen D."/>
            <person name="Becard G."/>
            <person name="Bonfante P."/>
            <person name="Paszkowski U."/>
            <person name="Shachar-Hill Y.Y."/>
            <person name="Tuskan G.A."/>
            <person name="Young P.W."/>
            <person name="Sanders I.R."/>
            <person name="Henrissat B."/>
            <person name="Rensing S.A."/>
            <person name="Grigoriev I.V."/>
            <person name="Corradi N."/>
            <person name="Roux C."/>
            <person name="Martin F."/>
        </authorList>
    </citation>
    <scope>NUCLEOTIDE SEQUENCE [LARGE SCALE GENOMIC DNA]</scope>
    <source>
        <strain evidence="2 3">DAOM 197198</strain>
    </source>
</reference>
<keyword evidence="1" id="KW-0472">Membrane</keyword>
<proteinExistence type="predicted"/>
<reference evidence="2 3" key="2">
    <citation type="journal article" date="2018" name="New Phytol.">
        <title>High intraspecific genome diversity in the model arbuscular mycorrhizal symbiont Rhizophagus irregularis.</title>
        <authorList>
            <person name="Chen E.C.H."/>
            <person name="Morin E."/>
            <person name="Beaudet D."/>
            <person name="Noel J."/>
            <person name="Yildirir G."/>
            <person name="Ndikumana S."/>
            <person name="Charron P."/>
            <person name="St-Onge C."/>
            <person name="Giorgi J."/>
            <person name="Kruger M."/>
            <person name="Marton T."/>
            <person name="Ropars J."/>
            <person name="Grigoriev I.V."/>
            <person name="Hainaut M."/>
            <person name="Henrissat B."/>
            <person name="Roux C."/>
            <person name="Martin F."/>
            <person name="Corradi N."/>
        </authorList>
    </citation>
    <scope>NUCLEOTIDE SEQUENCE [LARGE SCALE GENOMIC DNA]</scope>
    <source>
        <strain evidence="2 3">DAOM 197198</strain>
    </source>
</reference>
<dbReference type="EMBL" id="AUPC02000123">
    <property type="protein sequence ID" value="POG70280.1"/>
    <property type="molecule type" value="Genomic_DNA"/>
</dbReference>
<accession>A0A2P4PY37</accession>
<feature type="transmembrane region" description="Helical" evidence="1">
    <location>
        <begin position="55"/>
        <end position="79"/>
    </location>
</feature>
<organism evidence="2 3">
    <name type="scientific">Rhizophagus irregularis (strain DAOM 181602 / DAOM 197198 / MUCL 43194)</name>
    <name type="common">Arbuscular mycorrhizal fungus</name>
    <name type="synonym">Glomus intraradices</name>
    <dbReference type="NCBI Taxonomy" id="747089"/>
    <lineage>
        <taxon>Eukaryota</taxon>
        <taxon>Fungi</taxon>
        <taxon>Fungi incertae sedis</taxon>
        <taxon>Mucoromycota</taxon>
        <taxon>Glomeromycotina</taxon>
        <taxon>Glomeromycetes</taxon>
        <taxon>Glomerales</taxon>
        <taxon>Glomeraceae</taxon>
        <taxon>Rhizophagus</taxon>
    </lineage>
</organism>
<comment type="caution">
    <text evidence="2">The sequence shown here is derived from an EMBL/GenBank/DDBJ whole genome shotgun (WGS) entry which is preliminary data.</text>
</comment>
<sequence>MFHDVSLTLIFPNLLKFKTQKTGFLFHVHQITSYKGFVFLFQIPLVKIFFPFKSFFFNILSLLFVPLQSYCLIIIISSFSKLGKEKIRTLKKDLFILGVCLNMLDRLHKLLCLLFSYHLSITILNRKFEMTQN</sequence>
<evidence type="ECO:0000256" key="1">
    <source>
        <dbReference type="SAM" id="Phobius"/>
    </source>
</evidence>
<protein>
    <submittedName>
        <fullName evidence="2">Uncharacterized protein</fullName>
    </submittedName>
</protein>